<sequence>MKLTVLVDNNTLIDRYLIGEPGVSYLIECDGKKILFDAGYSDVLLKNAQTLHIDLADLDDVILSHGHNDHTWGLNHLIQYYDRAIADPQKKINLISHPAALIPKYYHSRPIGLNHRQDEHDFFFTRICTREPLNVSEHVTFLGQIPRNNSFEATEPVGHTHDQNGELMDDYVLDDSAVAVKTKTGLVIVTGCSHAGICNIIDYAKQVTGETRIAAVIGGFHLQNADEETLSKTGDYLKHLAPETLYPCHCTDLAAKISLANYVKINEVGVGLRLDFAV</sequence>
<dbReference type="InterPro" id="IPR001279">
    <property type="entry name" value="Metallo-B-lactamas"/>
</dbReference>
<dbReference type="InterPro" id="IPR041712">
    <property type="entry name" value="DHPS-like_MBL-fold"/>
</dbReference>
<dbReference type="Pfam" id="PF00753">
    <property type="entry name" value="Lactamase_B"/>
    <property type="match status" value="1"/>
</dbReference>
<comment type="caution">
    <text evidence="2">The sequence shown here is derived from an EMBL/GenBank/DDBJ whole genome shotgun (WGS) entry which is preliminary data.</text>
</comment>
<dbReference type="EMBL" id="JBHLXG010000003">
    <property type="protein sequence ID" value="MFC0225499.1"/>
    <property type="molecule type" value="Genomic_DNA"/>
</dbReference>
<dbReference type="InterPro" id="IPR036866">
    <property type="entry name" value="RibonucZ/Hydroxyglut_hydro"/>
</dbReference>
<dbReference type="PANTHER" id="PTHR13754">
    <property type="entry name" value="METALLO-BETA-LACTAMASE SUPERFAMILY PROTEIN"/>
    <property type="match status" value="1"/>
</dbReference>
<dbReference type="RefSeq" id="WP_380672861.1">
    <property type="nucleotide sequence ID" value="NZ_CP173186.1"/>
</dbReference>
<dbReference type="InterPro" id="IPR052926">
    <property type="entry name" value="Metallo-beta-lactamase_dom"/>
</dbReference>
<evidence type="ECO:0000313" key="3">
    <source>
        <dbReference type="Proteomes" id="UP001589792"/>
    </source>
</evidence>
<evidence type="ECO:0000313" key="2">
    <source>
        <dbReference type="EMBL" id="MFC0225499.1"/>
    </source>
</evidence>
<keyword evidence="3" id="KW-1185">Reference proteome</keyword>
<proteinExistence type="predicted"/>
<organism evidence="2 3">
    <name type="scientific">Serratia aquatilis</name>
    <dbReference type="NCBI Taxonomy" id="1737515"/>
    <lineage>
        <taxon>Bacteria</taxon>
        <taxon>Pseudomonadati</taxon>
        <taxon>Pseudomonadota</taxon>
        <taxon>Gammaproteobacteria</taxon>
        <taxon>Enterobacterales</taxon>
        <taxon>Yersiniaceae</taxon>
        <taxon>Serratia</taxon>
    </lineage>
</organism>
<name>A0ABV6E928_9GAMM</name>
<dbReference type="Proteomes" id="UP001589792">
    <property type="component" value="Unassembled WGS sequence"/>
</dbReference>
<dbReference type="CDD" id="cd07713">
    <property type="entry name" value="DHPS-like_MBL-fold"/>
    <property type="match status" value="1"/>
</dbReference>
<reference evidence="2 3" key="1">
    <citation type="submission" date="2024-09" db="EMBL/GenBank/DDBJ databases">
        <authorList>
            <person name="Sun Q."/>
            <person name="Mori K."/>
        </authorList>
    </citation>
    <scope>NUCLEOTIDE SEQUENCE [LARGE SCALE GENOMIC DNA]</scope>
    <source>
        <strain evidence="2 3">CCM 8626</strain>
    </source>
</reference>
<dbReference type="Gene3D" id="3.60.15.10">
    <property type="entry name" value="Ribonuclease Z/Hydroxyacylglutathione hydrolase-like"/>
    <property type="match status" value="1"/>
</dbReference>
<accession>A0ABV6E928</accession>
<dbReference type="SUPFAM" id="SSF56281">
    <property type="entry name" value="Metallo-hydrolase/oxidoreductase"/>
    <property type="match status" value="1"/>
</dbReference>
<feature type="domain" description="Metallo-beta-lactamase" evidence="1">
    <location>
        <begin position="21"/>
        <end position="249"/>
    </location>
</feature>
<evidence type="ECO:0000259" key="1">
    <source>
        <dbReference type="SMART" id="SM00849"/>
    </source>
</evidence>
<gene>
    <name evidence="2" type="ORF">ACFFJ3_03085</name>
</gene>
<protein>
    <submittedName>
        <fullName evidence="2">MBL fold metallo-hydrolase</fullName>
    </submittedName>
</protein>
<dbReference type="SMART" id="SM00849">
    <property type="entry name" value="Lactamase_B"/>
    <property type="match status" value="1"/>
</dbReference>
<dbReference type="PANTHER" id="PTHR13754:SF18">
    <property type="entry name" value="7,8-DIHYDROPTERIN-6-METHYL-4-(BETA-D-RIBOFURANOSYL)-AMINOBENZENE-5'-PHOSPHATE SYNTHASE"/>
    <property type="match status" value="1"/>
</dbReference>